<evidence type="ECO:0000313" key="3">
    <source>
        <dbReference type="EMBL" id="MBG9375490.1"/>
    </source>
</evidence>
<feature type="signal peptide" evidence="1">
    <location>
        <begin position="1"/>
        <end position="22"/>
    </location>
</feature>
<dbReference type="PROSITE" id="PS50853">
    <property type="entry name" value="FN3"/>
    <property type="match status" value="1"/>
</dbReference>
<dbReference type="SUPFAM" id="SSF49265">
    <property type="entry name" value="Fibronectin type III"/>
    <property type="match status" value="1"/>
</dbReference>
<sequence>MRYKILPLVSFIMIVCMQNVLAAESEPNNTRAAANTLALNGSNSGSIGTAGDEDWWSVTTNADGKLSVDITVSNALFMWCQIIDNNGTTVLKEAYTSTSTSIIADGLAAGTYYLRLFPYYAGHLPIYTISNTLTVPVQANDAEPNNTRALAKVLNPNSSKTGHINYYYNNVKDTFDWYKITPAADGRIRLTMTSANGQNVWAYLYDNDGTTVLASGYTSGSAVVVDKDGLAAGTYYIRVNTYYSSEWAPYTLADSVFAATPANDTEPNGTRAQALVLPVNTTVTGHVNYYYNKVKDSADWYKITTNADGRLRLTMKSGNGQNVWAYLYDADGSTVVASGYTSGSAFVVDKDGLAAGTYYVRVNTYYTSEWAPYTLTDSLFVPTQANDTEPNNNKTSATGITLNSSVTGHVNYYYNLVKDTADWYKITIPQDGMINLTISSNNGQNVWVYLFDKDGTTQVNAVYSSASTSIKTDGLAAGTYYLRINTYYTSEWAPYTLTNAFTAYTFANDSEPNDYFGQAKTIPSNGTVTGHVNFYYDGVKNAEDRWKINYTGNAGTMTINFNQEAHKSDGSLRCTWLQVYKDTTLAPIYSNYFCGTPNAINLTGLTKGYYYLKVFTYYASDFTAYSISPVFTQTKATVTLVATSTSATCDSTNSITIKCGGSKAPYTAQLYRYNLPYGTVKTINNTQNYVFANLPKGNYTVRVYGDGATGTAYATFPAVELMPKPVNARTTAIQAAQARLNWNALNCANYFTIQYRQESAATWTTVKTNGNTTFYILRNLSASTKYYWRVAATDSANGVTGFSAYTDSVAFTTSAAVFAAAGQPANVQADKVLNRGDVELLVYPNPASSFIKIRVNKMQDVTVSATLRDINGRVVWADNTKSLAALSATNIDVSKLAAGIYMLHMQDLYGNTIALTKVIIKR</sequence>
<proteinExistence type="predicted"/>
<dbReference type="Proteomes" id="UP000628448">
    <property type="component" value="Unassembled WGS sequence"/>
</dbReference>
<dbReference type="InterPro" id="IPR026444">
    <property type="entry name" value="Secre_tail"/>
</dbReference>
<dbReference type="InterPro" id="IPR007280">
    <property type="entry name" value="Peptidase_C_arc/bac"/>
</dbReference>
<feature type="chain" id="PRO_5037944378" evidence="1">
    <location>
        <begin position="23"/>
        <end position="922"/>
    </location>
</feature>
<reference evidence="3" key="1">
    <citation type="submission" date="2020-11" db="EMBL/GenBank/DDBJ databases">
        <title>Bacterial whole genome sequence for Panacibacter sp. DH6.</title>
        <authorList>
            <person name="Le V."/>
            <person name="Ko S."/>
            <person name="Ahn C.-Y."/>
            <person name="Oh H.-M."/>
        </authorList>
    </citation>
    <scope>NUCLEOTIDE SEQUENCE</scope>
    <source>
        <strain evidence="3">DH6</strain>
    </source>
</reference>
<evidence type="ECO:0000259" key="2">
    <source>
        <dbReference type="PROSITE" id="PS50853"/>
    </source>
</evidence>
<dbReference type="AlphaFoldDB" id="A0A931GUL5"/>
<accession>A0A931GUL5</accession>
<dbReference type="Gene3D" id="2.60.120.380">
    <property type="match status" value="5"/>
</dbReference>
<feature type="domain" description="Fibronectin type-III" evidence="2">
    <location>
        <begin position="724"/>
        <end position="816"/>
    </location>
</feature>
<keyword evidence="1" id="KW-0732">Signal</keyword>
<dbReference type="Gene3D" id="2.60.40.10">
    <property type="entry name" value="Immunoglobulins"/>
    <property type="match status" value="1"/>
</dbReference>
<dbReference type="CDD" id="cd00063">
    <property type="entry name" value="FN3"/>
    <property type="match status" value="1"/>
</dbReference>
<dbReference type="SMART" id="SM00060">
    <property type="entry name" value="FN3"/>
    <property type="match status" value="1"/>
</dbReference>
<dbReference type="Pfam" id="PF04151">
    <property type="entry name" value="PPC"/>
    <property type="match status" value="3"/>
</dbReference>
<dbReference type="EMBL" id="JADWYR010000001">
    <property type="protein sequence ID" value="MBG9375490.1"/>
    <property type="molecule type" value="Genomic_DNA"/>
</dbReference>
<gene>
    <name evidence="3" type="ORF">I5907_04550</name>
</gene>
<evidence type="ECO:0000313" key="4">
    <source>
        <dbReference type="Proteomes" id="UP000628448"/>
    </source>
</evidence>
<name>A0A931GUL5_9BACT</name>
<protein>
    <submittedName>
        <fullName evidence="3">Pre-peptidase C-terminal domain-containing protein</fullName>
    </submittedName>
</protein>
<organism evidence="3 4">
    <name type="scientific">Panacibacter microcysteis</name>
    <dbReference type="NCBI Taxonomy" id="2793269"/>
    <lineage>
        <taxon>Bacteria</taxon>
        <taxon>Pseudomonadati</taxon>
        <taxon>Bacteroidota</taxon>
        <taxon>Chitinophagia</taxon>
        <taxon>Chitinophagales</taxon>
        <taxon>Chitinophagaceae</taxon>
        <taxon>Panacibacter</taxon>
    </lineage>
</organism>
<dbReference type="InterPro" id="IPR036116">
    <property type="entry name" value="FN3_sf"/>
</dbReference>
<dbReference type="SUPFAM" id="SSF89260">
    <property type="entry name" value="Collagen-binding domain"/>
    <property type="match status" value="4"/>
</dbReference>
<dbReference type="NCBIfam" id="TIGR04183">
    <property type="entry name" value="Por_Secre_tail"/>
    <property type="match status" value="1"/>
</dbReference>
<dbReference type="Pfam" id="PF18962">
    <property type="entry name" value="Por_Secre_tail"/>
    <property type="match status" value="1"/>
</dbReference>
<dbReference type="InterPro" id="IPR013783">
    <property type="entry name" value="Ig-like_fold"/>
</dbReference>
<keyword evidence="4" id="KW-1185">Reference proteome</keyword>
<dbReference type="InterPro" id="IPR003961">
    <property type="entry name" value="FN3_dom"/>
</dbReference>
<dbReference type="RefSeq" id="WP_196989541.1">
    <property type="nucleotide sequence ID" value="NZ_JADWYR010000001.1"/>
</dbReference>
<comment type="caution">
    <text evidence="3">The sequence shown here is derived from an EMBL/GenBank/DDBJ whole genome shotgun (WGS) entry which is preliminary data.</text>
</comment>
<evidence type="ECO:0000256" key="1">
    <source>
        <dbReference type="SAM" id="SignalP"/>
    </source>
</evidence>